<dbReference type="PANTHER" id="PTHR43249:SF1">
    <property type="entry name" value="D-GLUCOSIDE 3-DEHYDROGENASE"/>
    <property type="match status" value="1"/>
</dbReference>
<dbReference type="RefSeq" id="WP_106343974.1">
    <property type="nucleotide sequence ID" value="NZ_PVNE01000003.1"/>
</dbReference>
<dbReference type="Pfam" id="PF22725">
    <property type="entry name" value="GFO_IDH_MocA_C3"/>
    <property type="match status" value="1"/>
</dbReference>
<dbReference type="PANTHER" id="PTHR43249">
    <property type="entry name" value="UDP-N-ACETYL-2-AMINO-2-DEOXY-D-GLUCURONATE OXIDASE"/>
    <property type="match status" value="1"/>
</dbReference>
<feature type="domain" description="GFO/IDH/MocA-like oxidoreductase" evidence="2">
    <location>
        <begin position="129"/>
        <end position="250"/>
    </location>
</feature>
<dbReference type="SUPFAM" id="SSF55347">
    <property type="entry name" value="Glyceraldehyde-3-phosphate dehydrogenase-like, C-terminal domain"/>
    <property type="match status" value="1"/>
</dbReference>
<sequence length="352" mass="38454">MVRYGIVGCGHIAKKHVDAIAATDGAELVAVCDTNPDRMAPIAREGIRGYTDLEQMLKDSPVDVVSICTPSGLHAELAIRAAEAGKHLVVEKPMAMTLDEADRMIDACEKNGVLMTVVHPNRFRPAVIELKRRMEEGAFGTIGHANATVRWNRNQSYYDQAPWRGTRSMDGGVLMNQAIHNLDLLLWLMGDVEEVASYQATRIRRIEAEDTSVSVLRFKSGALGVIEAAVTVYPRNLEESLAIFGEKGTAVIGGPTANWVKTWRFADLTEEEAQATIARVEEDPYGVPGHQCIIEDMTEAIRTGRQPKITGEDGRRALGLAVACNRAAADGRPVRLDSLRSSFPKKAGGNHR</sequence>
<dbReference type="Gene3D" id="3.30.360.10">
    <property type="entry name" value="Dihydrodipicolinate Reductase, domain 2"/>
    <property type="match status" value="1"/>
</dbReference>
<dbReference type="InterPro" id="IPR055170">
    <property type="entry name" value="GFO_IDH_MocA-like_dom"/>
</dbReference>
<dbReference type="GO" id="GO:0000166">
    <property type="term" value="F:nucleotide binding"/>
    <property type="evidence" value="ECO:0007669"/>
    <property type="project" value="InterPro"/>
</dbReference>
<keyword evidence="4" id="KW-1185">Reference proteome</keyword>
<dbReference type="Pfam" id="PF01408">
    <property type="entry name" value="GFO_IDH_MocA"/>
    <property type="match status" value="1"/>
</dbReference>
<dbReference type="OrthoDB" id="9815825at2"/>
<accession>A0A2T0LHV2</accession>
<evidence type="ECO:0000313" key="3">
    <source>
        <dbReference type="EMBL" id="PRX41994.1"/>
    </source>
</evidence>
<evidence type="ECO:0000259" key="2">
    <source>
        <dbReference type="Pfam" id="PF22725"/>
    </source>
</evidence>
<dbReference type="InterPro" id="IPR052515">
    <property type="entry name" value="Gfo/Idh/MocA_Oxidoreductase"/>
</dbReference>
<dbReference type="EMBL" id="PVNE01000003">
    <property type="protein sequence ID" value="PRX41994.1"/>
    <property type="molecule type" value="Genomic_DNA"/>
</dbReference>
<protein>
    <submittedName>
        <fullName evidence="3">Putative dehydrogenase</fullName>
    </submittedName>
</protein>
<dbReference type="SUPFAM" id="SSF51735">
    <property type="entry name" value="NAD(P)-binding Rossmann-fold domains"/>
    <property type="match status" value="1"/>
</dbReference>
<dbReference type="AlphaFoldDB" id="A0A2T0LHV2"/>
<organism evidence="3 4">
    <name type="scientific">Planifilum fimeticola</name>
    <dbReference type="NCBI Taxonomy" id="201975"/>
    <lineage>
        <taxon>Bacteria</taxon>
        <taxon>Bacillati</taxon>
        <taxon>Bacillota</taxon>
        <taxon>Bacilli</taxon>
        <taxon>Bacillales</taxon>
        <taxon>Thermoactinomycetaceae</taxon>
        <taxon>Planifilum</taxon>
    </lineage>
</organism>
<name>A0A2T0LHV2_9BACL</name>
<feature type="domain" description="Gfo/Idh/MocA-like oxidoreductase N-terminal" evidence="1">
    <location>
        <begin position="2"/>
        <end position="118"/>
    </location>
</feature>
<comment type="caution">
    <text evidence="3">The sequence shown here is derived from an EMBL/GenBank/DDBJ whole genome shotgun (WGS) entry which is preliminary data.</text>
</comment>
<dbReference type="Gene3D" id="3.40.50.720">
    <property type="entry name" value="NAD(P)-binding Rossmann-like Domain"/>
    <property type="match status" value="1"/>
</dbReference>
<dbReference type="InterPro" id="IPR000683">
    <property type="entry name" value="Gfo/Idh/MocA-like_OxRdtase_N"/>
</dbReference>
<evidence type="ECO:0000313" key="4">
    <source>
        <dbReference type="Proteomes" id="UP000237797"/>
    </source>
</evidence>
<dbReference type="Proteomes" id="UP000237797">
    <property type="component" value="Unassembled WGS sequence"/>
</dbReference>
<gene>
    <name evidence="3" type="ORF">CLV97_1039</name>
</gene>
<dbReference type="InterPro" id="IPR036291">
    <property type="entry name" value="NAD(P)-bd_dom_sf"/>
</dbReference>
<proteinExistence type="predicted"/>
<evidence type="ECO:0000259" key="1">
    <source>
        <dbReference type="Pfam" id="PF01408"/>
    </source>
</evidence>
<reference evidence="3 4" key="1">
    <citation type="submission" date="2018-03" db="EMBL/GenBank/DDBJ databases">
        <title>Genomic Encyclopedia of Archaeal and Bacterial Type Strains, Phase II (KMG-II): from individual species to whole genera.</title>
        <authorList>
            <person name="Goeker M."/>
        </authorList>
    </citation>
    <scope>NUCLEOTIDE SEQUENCE [LARGE SCALE GENOMIC DNA]</scope>
    <source>
        <strain evidence="3 4">DSM 44946</strain>
    </source>
</reference>